<dbReference type="EC" id="1.1.1.22" evidence="3"/>
<dbReference type="InterPro" id="IPR014027">
    <property type="entry name" value="UDP-Glc/GDP-Man_DH_C"/>
</dbReference>
<dbReference type="EMBL" id="JACJFM010000003">
    <property type="protein sequence ID" value="MBB1485744.1"/>
    <property type="molecule type" value="Genomic_DNA"/>
</dbReference>
<dbReference type="PANTHER" id="PTHR43750:SF3">
    <property type="entry name" value="UDP-GLUCOSE 6-DEHYDROGENASE TUAD"/>
    <property type="match status" value="1"/>
</dbReference>
<dbReference type="NCBIfam" id="TIGR03026">
    <property type="entry name" value="NDP-sugDHase"/>
    <property type="match status" value="1"/>
</dbReference>
<feature type="domain" description="UDP-glucose/GDP-mannose dehydrogenase C-terminal" evidence="6">
    <location>
        <begin position="309"/>
        <end position="418"/>
    </location>
</feature>
<dbReference type="Gene3D" id="1.20.5.100">
    <property type="entry name" value="Cytochrome c1, transmembrane anchor, C-terminal"/>
    <property type="match status" value="1"/>
</dbReference>
<comment type="caution">
    <text evidence="7">The sequence shown here is derived from an EMBL/GenBank/DDBJ whole genome shotgun (WGS) entry which is preliminary data.</text>
</comment>
<dbReference type="SUPFAM" id="SSF48179">
    <property type="entry name" value="6-phosphogluconate dehydrogenase C-terminal domain-like"/>
    <property type="match status" value="1"/>
</dbReference>
<feature type="binding site" evidence="4">
    <location>
        <position position="253"/>
    </location>
    <ligand>
        <name>substrate</name>
    </ligand>
</feature>
<dbReference type="PANTHER" id="PTHR43750">
    <property type="entry name" value="UDP-GLUCOSE 6-DEHYDROGENASE TUAD"/>
    <property type="match status" value="1"/>
</dbReference>
<dbReference type="SMART" id="SM00984">
    <property type="entry name" value="UDPG_MGDP_dh_C"/>
    <property type="match status" value="1"/>
</dbReference>
<dbReference type="PIRSF" id="PIRSF000124">
    <property type="entry name" value="UDPglc_GDPman_dh"/>
    <property type="match status" value="1"/>
</dbReference>
<dbReference type="AlphaFoldDB" id="A0A839IM20"/>
<dbReference type="Pfam" id="PF03720">
    <property type="entry name" value="UDPG_MGDP_dh_C"/>
    <property type="match status" value="1"/>
</dbReference>
<protein>
    <recommendedName>
        <fullName evidence="1 3">UDP-glucose 6-dehydrogenase</fullName>
        <ecNumber evidence="3">1.1.1.22</ecNumber>
    </recommendedName>
</protein>
<feature type="binding site" evidence="5">
    <location>
        <position position="114"/>
    </location>
    <ligand>
        <name>NAD(+)</name>
        <dbReference type="ChEBI" id="CHEBI:57540"/>
    </ligand>
</feature>
<dbReference type="GO" id="GO:0006065">
    <property type="term" value="P:UDP-glucuronate biosynthetic process"/>
    <property type="evidence" value="ECO:0007669"/>
    <property type="project" value="UniProtKB-UniPathway"/>
</dbReference>
<dbReference type="InterPro" id="IPR036220">
    <property type="entry name" value="UDP-Glc/GDP-Man_DH_C_sf"/>
</dbReference>
<evidence type="ECO:0000313" key="8">
    <source>
        <dbReference type="Proteomes" id="UP000565262"/>
    </source>
</evidence>
<dbReference type="PIRSF" id="PIRSF500134">
    <property type="entry name" value="UDPglc_DH_bac"/>
    <property type="match status" value="1"/>
</dbReference>
<evidence type="ECO:0000256" key="5">
    <source>
        <dbReference type="PIRSR" id="PIRSR500134-3"/>
    </source>
</evidence>
<keyword evidence="3 5" id="KW-0520">NAD</keyword>
<dbReference type="InterPro" id="IPR036291">
    <property type="entry name" value="NAD(P)-bd_dom_sf"/>
</dbReference>
<comment type="catalytic activity">
    <reaction evidence="3">
        <text>UDP-alpha-D-glucose + 2 NAD(+) + H2O = UDP-alpha-D-glucuronate + 2 NADH + 3 H(+)</text>
        <dbReference type="Rhea" id="RHEA:23596"/>
        <dbReference type="ChEBI" id="CHEBI:15377"/>
        <dbReference type="ChEBI" id="CHEBI:15378"/>
        <dbReference type="ChEBI" id="CHEBI:57540"/>
        <dbReference type="ChEBI" id="CHEBI:57945"/>
        <dbReference type="ChEBI" id="CHEBI:58052"/>
        <dbReference type="ChEBI" id="CHEBI:58885"/>
        <dbReference type="EC" id="1.1.1.22"/>
    </reaction>
</comment>
<accession>A0A839IM20</accession>
<gene>
    <name evidence="7" type="ORF">H4O21_03855</name>
</gene>
<evidence type="ECO:0000256" key="2">
    <source>
        <dbReference type="ARBA" id="ARBA00023002"/>
    </source>
</evidence>
<keyword evidence="2 3" id="KW-0560">Oxidoreductase</keyword>
<evidence type="ECO:0000313" key="7">
    <source>
        <dbReference type="EMBL" id="MBB1485744.1"/>
    </source>
</evidence>
<proteinExistence type="inferred from homology"/>
<dbReference type="GO" id="GO:0051287">
    <property type="term" value="F:NAD binding"/>
    <property type="evidence" value="ECO:0007669"/>
    <property type="project" value="InterPro"/>
</dbReference>
<reference evidence="7 8" key="1">
    <citation type="submission" date="2020-08" db="EMBL/GenBank/DDBJ databases">
        <title>Oceanospirillum sp. nov. isolated from marine sediment.</title>
        <authorList>
            <person name="Ji X."/>
        </authorList>
    </citation>
    <scope>NUCLEOTIDE SEQUENCE [LARGE SCALE GENOMIC DNA]</scope>
    <source>
        <strain evidence="7 8">D5</strain>
    </source>
</reference>
<evidence type="ECO:0000256" key="4">
    <source>
        <dbReference type="PIRSR" id="PIRSR500134-2"/>
    </source>
</evidence>
<dbReference type="InterPro" id="IPR014026">
    <property type="entry name" value="UDP-Glc/GDP-Man_DH_dimer"/>
</dbReference>
<evidence type="ECO:0000256" key="3">
    <source>
        <dbReference type="PIRNR" id="PIRNR000124"/>
    </source>
</evidence>
<dbReference type="RefSeq" id="WP_182807526.1">
    <property type="nucleotide sequence ID" value="NZ_JACJFM010000003.1"/>
</dbReference>
<organism evidence="7 8">
    <name type="scientific">Oceanospirillum sediminis</name>
    <dbReference type="NCBI Taxonomy" id="2760088"/>
    <lineage>
        <taxon>Bacteria</taxon>
        <taxon>Pseudomonadati</taxon>
        <taxon>Pseudomonadota</taxon>
        <taxon>Gammaproteobacteria</taxon>
        <taxon>Oceanospirillales</taxon>
        <taxon>Oceanospirillaceae</taxon>
        <taxon>Oceanospirillum</taxon>
    </lineage>
</organism>
<dbReference type="SUPFAM" id="SSF51735">
    <property type="entry name" value="NAD(P)-binding Rossmann-fold domains"/>
    <property type="match status" value="1"/>
</dbReference>
<dbReference type="UniPathway" id="UPA00038">
    <property type="reaction ID" value="UER00491"/>
</dbReference>
<dbReference type="SUPFAM" id="SSF52413">
    <property type="entry name" value="UDP-glucose/GDP-mannose dehydrogenase C-terminal domain"/>
    <property type="match status" value="1"/>
</dbReference>
<feature type="binding site" evidence="4">
    <location>
        <begin position="245"/>
        <end position="249"/>
    </location>
    <ligand>
        <name>substrate</name>
    </ligand>
</feature>
<feature type="binding site" evidence="4">
    <location>
        <position position="200"/>
    </location>
    <ligand>
        <name>substrate</name>
    </ligand>
</feature>
<evidence type="ECO:0000259" key="6">
    <source>
        <dbReference type="SMART" id="SM00984"/>
    </source>
</evidence>
<dbReference type="GO" id="GO:0003979">
    <property type="term" value="F:UDP-glucose 6-dehydrogenase activity"/>
    <property type="evidence" value="ECO:0007669"/>
    <property type="project" value="UniProtKB-EC"/>
</dbReference>
<dbReference type="Pfam" id="PF00984">
    <property type="entry name" value="UDPG_MGDP_dh"/>
    <property type="match status" value="1"/>
</dbReference>
<dbReference type="GO" id="GO:0000271">
    <property type="term" value="P:polysaccharide biosynthetic process"/>
    <property type="evidence" value="ECO:0007669"/>
    <property type="project" value="InterPro"/>
</dbReference>
<dbReference type="Proteomes" id="UP000565262">
    <property type="component" value="Unassembled WGS sequence"/>
</dbReference>
<dbReference type="InterPro" id="IPR008927">
    <property type="entry name" value="6-PGluconate_DH-like_C_sf"/>
</dbReference>
<dbReference type="Gene3D" id="3.40.50.720">
    <property type="entry name" value="NAD(P)-binding Rossmann-like Domain"/>
    <property type="match status" value="2"/>
</dbReference>
<dbReference type="InterPro" id="IPR017476">
    <property type="entry name" value="UDP-Glc/GDP-Man"/>
</dbReference>
<keyword evidence="8" id="KW-1185">Reference proteome</keyword>
<sequence>MSVLVTGDDIVAWTKATVLASTGCQTWLSTTGHQDLSGEPGLKRMLDEESRSGRLQILRNPYSTTVPDPLSNQAIRLLIYARNTENFDQLQEDCLVFARQQAALQNSPVIIALTHPVLVGTTDRLQLTLNKALPDQVCVVYWPGFIQSGRAIESFSRPERIILGSQHNDATDYLRRLLTPFNRSKDTLIVMQPKEAELTKVAINGMLATRISFMNELAGFADAMDIDIEPVRHGIGSDSRIGFQYLYPGCGFGGQAFMNTLEQLVQNLGSGFQSGLLGSVCDINEQQKDLLFRKFWRYFDADVQGKKVAIWGCSFKPGTASIYGSPAVVLVQSLLTHGVRVSLYDPVALDSMRTHFTDQALPEGTDIEYCNSPWQAAEQADAVMLVTEWKEFWNLDLYRLAGSMNTPLLLDGRNIFNPDEAEAAGLTFSGIGRGKTL</sequence>
<feature type="binding site" evidence="4">
    <location>
        <position position="316"/>
    </location>
    <ligand>
        <name>substrate</name>
    </ligand>
</feature>
<dbReference type="InterPro" id="IPR028357">
    <property type="entry name" value="UDPglc_DH_bac"/>
</dbReference>
<comment type="similarity">
    <text evidence="3">Belongs to the UDP-glucose/GDP-mannose dehydrogenase family.</text>
</comment>
<name>A0A839IM20_9GAMM</name>
<evidence type="ECO:0000256" key="1">
    <source>
        <dbReference type="ARBA" id="ARBA00015132"/>
    </source>
</evidence>